<evidence type="ECO:0000256" key="8">
    <source>
        <dbReference type="RuleBase" id="RU361169"/>
    </source>
</evidence>
<proteinExistence type="inferred from homology"/>
<evidence type="ECO:0000256" key="2">
    <source>
        <dbReference type="ARBA" id="ARBA00008834"/>
    </source>
</evidence>
<comment type="caution">
    <text evidence="9">The sequence shown here is derived from an EMBL/GenBank/DDBJ whole genome shotgun (WGS) entry which is preliminary data.</text>
</comment>
<evidence type="ECO:0000256" key="3">
    <source>
        <dbReference type="ARBA" id="ARBA00022512"/>
    </source>
</evidence>
<organism evidence="9 10">
    <name type="scientific">Hevea brasiliensis</name>
    <name type="common">Para rubber tree</name>
    <name type="synonym">Siphonia brasiliensis</name>
    <dbReference type="NCBI Taxonomy" id="3981"/>
    <lineage>
        <taxon>Eukaryota</taxon>
        <taxon>Viridiplantae</taxon>
        <taxon>Streptophyta</taxon>
        <taxon>Embryophyta</taxon>
        <taxon>Tracheophyta</taxon>
        <taxon>Spermatophyta</taxon>
        <taxon>Magnoliopsida</taxon>
        <taxon>eudicotyledons</taxon>
        <taxon>Gunneridae</taxon>
        <taxon>Pentapetalae</taxon>
        <taxon>rosids</taxon>
        <taxon>fabids</taxon>
        <taxon>Malpighiales</taxon>
        <taxon>Euphorbiaceae</taxon>
        <taxon>Crotonoideae</taxon>
        <taxon>Micrandreae</taxon>
        <taxon>Hevea</taxon>
    </lineage>
</organism>
<evidence type="ECO:0000256" key="7">
    <source>
        <dbReference type="ARBA" id="ARBA00023316"/>
    </source>
</evidence>
<keyword evidence="3" id="KW-0134">Cell wall</keyword>
<keyword evidence="4" id="KW-0964">Secreted</keyword>
<dbReference type="InterPro" id="IPR011050">
    <property type="entry name" value="Pectin_lyase_fold/virulence"/>
</dbReference>
<evidence type="ECO:0008006" key="11">
    <source>
        <dbReference type="Google" id="ProtNLM"/>
    </source>
</evidence>
<dbReference type="Proteomes" id="UP000467840">
    <property type="component" value="Chromosome 13"/>
</dbReference>
<evidence type="ECO:0000256" key="6">
    <source>
        <dbReference type="ARBA" id="ARBA00023295"/>
    </source>
</evidence>
<gene>
    <name evidence="9" type="ORF">GH714_028261</name>
</gene>
<dbReference type="SUPFAM" id="SSF51126">
    <property type="entry name" value="Pectin lyase-like"/>
    <property type="match status" value="1"/>
</dbReference>
<evidence type="ECO:0000313" key="10">
    <source>
        <dbReference type="Proteomes" id="UP000467840"/>
    </source>
</evidence>
<keyword evidence="7" id="KW-0961">Cell wall biogenesis/degradation</keyword>
<name>A0A6A6KXL6_HEVBR</name>
<comment type="similarity">
    <text evidence="2 8">Belongs to the glycosyl hydrolase 28 family.</text>
</comment>
<protein>
    <recommendedName>
        <fullName evidence="11">Polygalacturonase</fullName>
    </recommendedName>
</protein>
<keyword evidence="6 8" id="KW-0326">Glycosidase</keyword>
<dbReference type="EMBL" id="JAAGAX010000014">
    <property type="protein sequence ID" value="KAF2292783.1"/>
    <property type="molecule type" value="Genomic_DNA"/>
</dbReference>
<dbReference type="GO" id="GO:0005975">
    <property type="term" value="P:carbohydrate metabolic process"/>
    <property type="evidence" value="ECO:0007669"/>
    <property type="project" value="InterPro"/>
</dbReference>
<dbReference type="InterPro" id="IPR012334">
    <property type="entry name" value="Pectin_lyas_fold"/>
</dbReference>
<dbReference type="InterPro" id="IPR000743">
    <property type="entry name" value="Glyco_hydro_28"/>
</dbReference>
<evidence type="ECO:0000313" key="9">
    <source>
        <dbReference type="EMBL" id="KAF2292783.1"/>
    </source>
</evidence>
<dbReference type="Pfam" id="PF00295">
    <property type="entry name" value="Glyco_hydro_28"/>
    <property type="match status" value="1"/>
</dbReference>
<sequence length="264" mass="29175">MFAIIVARKQHSKKSKPSKHLKGSANIPGPAQPLFLTVVLILPNRAFSIFCHLEPRVMEFLMILSIQGTGTVNGQGFDWWSPSSVYFIQKKSKHIPDMKPTALRFYASYNVTVQDIEIVNSPQCHLKFDNSKRIKNTQDVEIQHSSIGSGDDCISIQTGCSNIHVHHINCGPGHGISVGGLGKDKSVACVSNIVVEKVSLQNTLAGARIKTWQGGIGSVKNISFSNIQVSNVKYPIIIDQFYCDKHICENQTEAVQFLVLDMIK</sequence>
<comment type="subcellular location">
    <subcellularLocation>
        <location evidence="1">Secreted</location>
        <location evidence="1">Cell wall</location>
    </subcellularLocation>
</comment>
<dbReference type="AlphaFoldDB" id="A0A6A6KXL6"/>
<evidence type="ECO:0000256" key="1">
    <source>
        <dbReference type="ARBA" id="ARBA00004191"/>
    </source>
</evidence>
<accession>A0A6A6KXL6</accession>
<evidence type="ECO:0000256" key="4">
    <source>
        <dbReference type="ARBA" id="ARBA00022525"/>
    </source>
</evidence>
<dbReference type="GO" id="GO:0071555">
    <property type="term" value="P:cell wall organization"/>
    <property type="evidence" value="ECO:0007669"/>
    <property type="project" value="UniProtKB-KW"/>
</dbReference>
<dbReference type="PANTHER" id="PTHR31375">
    <property type="match status" value="1"/>
</dbReference>
<keyword evidence="10" id="KW-1185">Reference proteome</keyword>
<keyword evidence="5 8" id="KW-0378">Hydrolase</keyword>
<dbReference type="GO" id="GO:0004650">
    <property type="term" value="F:polygalacturonase activity"/>
    <property type="evidence" value="ECO:0007669"/>
    <property type="project" value="InterPro"/>
</dbReference>
<dbReference type="Gene3D" id="2.160.20.10">
    <property type="entry name" value="Single-stranded right-handed beta-helix, Pectin lyase-like"/>
    <property type="match status" value="2"/>
</dbReference>
<evidence type="ECO:0000256" key="5">
    <source>
        <dbReference type="ARBA" id="ARBA00022801"/>
    </source>
</evidence>
<reference evidence="9 10" key="1">
    <citation type="journal article" date="2020" name="Mol. Plant">
        <title>The Chromosome-Based Rubber Tree Genome Provides New Insights into Spurge Genome Evolution and Rubber Biosynthesis.</title>
        <authorList>
            <person name="Liu J."/>
            <person name="Shi C."/>
            <person name="Shi C.C."/>
            <person name="Li W."/>
            <person name="Zhang Q.J."/>
            <person name="Zhang Y."/>
            <person name="Li K."/>
            <person name="Lu H.F."/>
            <person name="Shi C."/>
            <person name="Zhu S.T."/>
            <person name="Xiao Z.Y."/>
            <person name="Nan H."/>
            <person name="Yue Y."/>
            <person name="Zhu X.G."/>
            <person name="Wu Y."/>
            <person name="Hong X.N."/>
            <person name="Fan G.Y."/>
            <person name="Tong Y."/>
            <person name="Zhang D."/>
            <person name="Mao C.L."/>
            <person name="Liu Y.L."/>
            <person name="Hao S.J."/>
            <person name="Liu W.Q."/>
            <person name="Lv M.Q."/>
            <person name="Zhang H.B."/>
            <person name="Liu Y."/>
            <person name="Hu-Tang G.R."/>
            <person name="Wang J.P."/>
            <person name="Wang J.H."/>
            <person name="Sun Y.H."/>
            <person name="Ni S.B."/>
            <person name="Chen W.B."/>
            <person name="Zhang X.C."/>
            <person name="Jiao Y.N."/>
            <person name="Eichler E.E."/>
            <person name="Li G.H."/>
            <person name="Liu X."/>
            <person name="Gao L.Z."/>
        </authorList>
    </citation>
    <scope>NUCLEOTIDE SEQUENCE [LARGE SCALE GENOMIC DNA]</scope>
    <source>
        <strain evidence="10">cv. GT1</strain>
        <tissue evidence="9">Leaf</tissue>
    </source>
</reference>